<sequence length="59" mass="7129">MYCVRKHSLCWELLNQRNGKSRLLRMQEVLRLAGSYPELNSEQVRLWFVSRLPQVRDKP</sequence>
<dbReference type="EMBL" id="WRXN01000032">
    <property type="protein sequence ID" value="MVT12594.1"/>
    <property type="molecule type" value="Genomic_DNA"/>
</dbReference>
<protein>
    <submittedName>
        <fullName evidence="1">Uncharacterized protein</fullName>
    </submittedName>
</protein>
<organism evidence="1 2">
    <name type="scientific">Chitinophaga tropicalis</name>
    <dbReference type="NCBI Taxonomy" id="2683588"/>
    <lineage>
        <taxon>Bacteria</taxon>
        <taxon>Pseudomonadati</taxon>
        <taxon>Bacteroidota</taxon>
        <taxon>Chitinophagia</taxon>
        <taxon>Chitinophagales</taxon>
        <taxon>Chitinophagaceae</taxon>
        <taxon>Chitinophaga</taxon>
    </lineage>
</organism>
<comment type="caution">
    <text evidence="1">The sequence shown here is derived from an EMBL/GenBank/DDBJ whole genome shotgun (WGS) entry which is preliminary data.</text>
</comment>
<reference evidence="1 2" key="1">
    <citation type="submission" date="2019-12" db="EMBL/GenBank/DDBJ databases">
        <title>Chitinophaga sp. strain ysch24 (GDMCC 1.1355), whole genome shotgun sequence.</title>
        <authorList>
            <person name="Zhang X."/>
        </authorList>
    </citation>
    <scope>NUCLEOTIDE SEQUENCE [LARGE SCALE GENOMIC DNA]</scope>
    <source>
        <strain evidence="2">ysch24</strain>
    </source>
</reference>
<dbReference type="AlphaFoldDB" id="A0A7K1UDX8"/>
<dbReference type="RefSeq" id="WP_157310010.1">
    <property type="nucleotide sequence ID" value="NZ_WRXN01000032.1"/>
</dbReference>
<evidence type="ECO:0000313" key="2">
    <source>
        <dbReference type="Proteomes" id="UP000461730"/>
    </source>
</evidence>
<name>A0A7K1UDX8_9BACT</name>
<evidence type="ECO:0000313" key="1">
    <source>
        <dbReference type="EMBL" id="MVT12594.1"/>
    </source>
</evidence>
<accession>A0A7K1UDX8</accession>
<gene>
    <name evidence="1" type="ORF">GO493_30375</name>
</gene>
<keyword evidence="2" id="KW-1185">Reference proteome</keyword>
<proteinExistence type="predicted"/>
<dbReference type="Proteomes" id="UP000461730">
    <property type="component" value="Unassembled WGS sequence"/>
</dbReference>